<feature type="transmembrane region" description="Helical" evidence="13">
    <location>
        <begin position="194"/>
        <end position="217"/>
    </location>
</feature>
<reference evidence="17" key="4">
    <citation type="submission" date="2025-04" db="UniProtKB">
        <authorList>
            <consortium name="RefSeq"/>
        </authorList>
    </citation>
    <scope>IDENTIFICATION</scope>
    <source>
        <strain evidence="17">Nigerian</strain>
        <tissue evidence="17">Liver and blood</tissue>
    </source>
</reference>
<dbReference type="Gene3D" id="1.20.1070.10">
    <property type="entry name" value="Rhodopsin 7-helix transmembrane proteins"/>
    <property type="match status" value="1"/>
</dbReference>
<dbReference type="GO" id="GO:0004930">
    <property type="term" value="F:G protein-coupled receptor activity"/>
    <property type="evidence" value="ECO:0007669"/>
    <property type="project" value="UniProtKB-KW"/>
</dbReference>
<dbReference type="GO" id="GO:0016020">
    <property type="term" value="C:membrane"/>
    <property type="evidence" value="ECO:0000318"/>
    <property type="project" value="GO_Central"/>
</dbReference>
<evidence type="ECO:0000259" key="14">
    <source>
        <dbReference type="PROSITE" id="PS50262"/>
    </source>
</evidence>
<evidence type="ECO:0000256" key="11">
    <source>
        <dbReference type="ARBA" id="ARBA00023180"/>
    </source>
</evidence>
<dbReference type="KEGG" id="xtr:100497299"/>
<dbReference type="GeneID" id="100497299"/>
<feature type="transmembrane region" description="Helical" evidence="13">
    <location>
        <begin position="97"/>
        <end position="119"/>
    </location>
</feature>
<feature type="transmembrane region" description="Helical" evidence="13">
    <location>
        <begin position="58"/>
        <end position="77"/>
    </location>
</feature>
<dbReference type="AlphaFoldDB" id="A0A1B8Y8S9"/>
<keyword evidence="6 13" id="KW-1133">Transmembrane helix</keyword>
<feature type="transmembrane region" description="Helical" evidence="13">
    <location>
        <begin position="23"/>
        <end position="49"/>
    </location>
</feature>
<dbReference type="InterPro" id="IPR017452">
    <property type="entry name" value="GPCR_Rhodpsn_7TM"/>
</dbReference>
<keyword evidence="2" id="KW-1003">Cell membrane</keyword>
<keyword evidence="12" id="KW-0807">Transducer</keyword>
<organism evidence="15">
    <name type="scientific">Xenopus tropicalis</name>
    <name type="common">Western clawed frog</name>
    <name type="synonym">Silurana tropicalis</name>
    <dbReference type="NCBI Taxonomy" id="8364"/>
    <lineage>
        <taxon>Eukaryota</taxon>
        <taxon>Metazoa</taxon>
        <taxon>Chordata</taxon>
        <taxon>Craniata</taxon>
        <taxon>Vertebrata</taxon>
        <taxon>Euteleostomi</taxon>
        <taxon>Amphibia</taxon>
        <taxon>Batrachia</taxon>
        <taxon>Anura</taxon>
        <taxon>Pipoidea</taxon>
        <taxon>Pipidae</taxon>
        <taxon>Xenopodinae</taxon>
        <taxon>Xenopus</taxon>
        <taxon>Silurana</taxon>
    </lineage>
</organism>
<keyword evidence="9" id="KW-1015">Disulfide bond</keyword>
<dbReference type="Pfam" id="PF13853">
    <property type="entry name" value="7tm_4"/>
    <property type="match status" value="1"/>
</dbReference>
<dbReference type="InterPro" id="IPR000725">
    <property type="entry name" value="Olfact_rcpt"/>
</dbReference>
<name>A0A1B8Y8S9_XENTR</name>
<dbReference type="eggNOG" id="ENOG502QVH7">
    <property type="taxonomic scope" value="Eukaryota"/>
</dbReference>
<dbReference type="PANTHER" id="PTHR26451:SF1004">
    <property type="entry name" value="OLFACTORY RECEPTOR 6N1"/>
    <property type="match status" value="1"/>
</dbReference>
<dbReference type="Xenbase" id="XB-GENE-29083623">
    <property type="gene designation" value="or65b8"/>
</dbReference>
<evidence type="ECO:0000256" key="6">
    <source>
        <dbReference type="ARBA" id="ARBA00022989"/>
    </source>
</evidence>
<feature type="transmembrane region" description="Helical" evidence="13">
    <location>
        <begin position="140"/>
        <end position="161"/>
    </location>
</feature>
<dbReference type="SUPFAM" id="SSF81321">
    <property type="entry name" value="Family A G protein-coupled receptor-like"/>
    <property type="match status" value="1"/>
</dbReference>
<evidence type="ECO:0000256" key="3">
    <source>
        <dbReference type="ARBA" id="ARBA00022606"/>
    </source>
</evidence>
<keyword evidence="4 13" id="KW-0812">Transmembrane</keyword>
<keyword evidence="8 13" id="KW-0472">Membrane</keyword>
<dbReference type="GO" id="GO:0005549">
    <property type="term" value="F:odorant binding"/>
    <property type="evidence" value="ECO:0000318"/>
    <property type="project" value="GO_Central"/>
</dbReference>
<feature type="domain" description="G-protein coupled receptors family 1 profile" evidence="14">
    <location>
        <begin position="40"/>
        <end position="289"/>
    </location>
</feature>
<sequence length="315" mass="35313">MEHACNTSNSFVLLGILEIEGSRFFYCVLCSLTYILTVFLSLTIAFVIWTEQSLHEPMYILIGSLVLNGIFGSSAFVPKVMIDLLTRSNCISRVGCFAQAFCIGVFPISEISIFTMMAYDTYLAVCHPLRYSTLMTKETALYLLVGFWIMNFFSVLAAILLSARLPLCGTQISGLLCDNTGLVFLSCVDDSINYFYGTVLFSAYLSVCMLLISYSYLQIALVCHRLTSETYKRSVHTLVTHILNFSVFLVGVLFVFIRYRVGRKNSPLLSVLLALTTLVLPPVLNPLIYGVRTKKLNAKVLNRLKKLNKGTFTKF</sequence>
<evidence type="ECO:0000256" key="9">
    <source>
        <dbReference type="ARBA" id="ARBA00023157"/>
    </source>
</evidence>
<evidence type="ECO:0000256" key="8">
    <source>
        <dbReference type="ARBA" id="ARBA00023136"/>
    </source>
</evidence>
<keyword evidence="10 17" id="KW-0675">Receptor</keyword>
<feature type="transmembrane region" description="Helical" evidence="13">
    <location>
        <begin position="238"/>
        <end position="257"/>
    </location>
</feature>
<evidence type="ECO:0000256" key="7">
    <source>
        <dbReference type="ARBA" id="ARBA00023040"/>
    </source>
</evidence>
<dbReference type="GO" id="GO:0005886">
    <property type="term" value="C:plasma membrane"/>
    <property type="evidence" value="ECO:0007669"/>
    <property type="project" value="UniProtKB-SubCell"/>
</dbReference>
<dbReference type="InterPro" id="IPR052921">
    <property type="entry name" value="GPCR1_Superfamily_Member"/>
</dbReference>
<keyword evidence="7" id="KW-0297">G-protein coupled receptor</keyword>
<dbReference type="FunFam" id="1.20.1070.10:FF:000024">
    <property type="entry name" value="Olfactory receptor"/>
    <property type="match status" value="1"/>
</dbReference>
<dbReference type="GO" id="GO:0050911">
    <property type="term" value="P:detection of chemical stimulus involved in sensory perception of smell"/>
    <property type="evidence" value="ECO:0000318"/>
    <property type="project" value="GO_Central"/>
</dbReference>
<keyword evidence="16" id="KW-1185">Reference proteome</keyword>
<dbReference type="PRINTS" id="PR00245">
    <property type="entry name" value="OLFACTORYR"/>
</dbReference>
<evidence type="ECO:0000313" key="15">
    <source>
        <dbReference type="EMBL" id="OCA19378.1"/>
    </source>
</evidence>
<evidence type="ECO:0000256" key="13">
    <source>
        <dbReference type="SAM" id="Phobius"/>
    </source>
</evidence>
<reference evidence="15" key="3">
    <citation type="submission" date="2016-05" db="EMBL/GenBank/DDBJ databases">
        <title>WGS assembly of Xenopus tropicalis.</title>
        <authorList>
            <person name="Sessions A."/>
            <person name="Jenkins J."/>
            <person name="Mitros T."/>
            <person name="Lyons J.T."/>
            <person name="Dichmann D.S."/>
            <person name="Robert J."/>
            <person name="Harland R.M."/>
            <person name="Rokhsar D.S."/>
        </authorList>
    </citation>
    <scope>NUCLEOTIDE SEQUENCE</scope>
    <source>
        <strain evidence="15">Nigerian</strain>
    </source>
</reference>
<dbReference type="Proteomes" id="UP000008143">
    <property type="component" value="Chromosome 2"/>
</dbReference>
<evidence type="ECO:0000256" key="1">
    <source>
        <dbReference type="ARBA" id="ARBA00004651"/>
    </source>
</evidence>
<evidence type="ECO:0000256" key="5">
    <source>
        <dbReference type="ARBA" id="ARBA00022725"/>
    </source>
</evidence>
<accession>A0A1B8Y8S9</accession>
<proteinExistence type="predicted"/>
<dbReference type="PROSITE" id="PS50262">
    <property type="entry name" value="G_PROTEIN_RECEP_F1_2"/>
    <property type="match status" value="1"/>
</dbReference>
<dbReference type="AGR" id="Xenbase:XB-GENE-29083623"/>
<keyword evidence="11" id="KW-0325">Glycoprotein</keyword>
<evidence type="ECO:0000313" key="17">
    <source>
        <dbReference type="RefSeq" id="XP_002943654.1"/>
    </source>
</evidence>
<dbReference type="PANTHER" id="PTHR26451">
    <property type="entry name" value="G_PROTEIN_RECEP_F1_2 DOMAIN-CONTAINING PROTEIN"/>
    <property type="match status" value="1"/>
</dbReference>
<gene>
    <name evidence="18" type="primary">or65b8</name>
    <name evidence="17" type="synonym">LOC100497299</name>
    <name evidence="15" type="ORF">XENTR_v90029165mg</name>
</gene>
<protein>
    <submittedName>
        <fullName evidence="17">Olfactory receptor 6N1</fullName>
    </submittedName>
</protein>
<dbReference type="OMA" id="VFIRYRV"/>
<evidence type="ECO:0000256" key="4">
    <source>
        <dbReference type="ARBA" id="ARBA00022692"/>
    </source>
</evidence>
<keyword evidence="5" id="KW-0552">Olfaction</keyword>
<comment type="subcellular location">
    <subcellularLocation>
        <location evidence="1">Cell membrane</location>
        <topology evidence="1">Multi-pass membrane protein</topology>
    </subcellularLocation>
</comment>
<reference evidence="15" key="2">
    <citation type="journal article" date="2010" name="Science">
        <title>The genome of the Western clawed frog Xenopus tropicalis.</title>
        <authorList>
            <person name="Hellsten U."/>
            <person name="Harland R.M."/>
            <person name="Gilchrist M.J."/>
            <person name="Hendrix D."/>
            <person name="Jurka J."/>
            <person name="Kapitonov V."/>
            <person name="Ovcharenko I."/>
            <person name="Putnam N.H."/>
            <person name="Shu S."/>
            <person name="Taher L."/>
            <person name="Blitz I.L."/>
            <person name="Blumberg B."/>
            <person name="Dichmann D.S."/>
            <person name="Dubchak I."/>
            <person name="Amaya E."/>
            <person name="Detter J.C."/>
            <person name="Fletcher R."/>
            <person name="Gerhard D.S."/>
            <person name="Goodstein D."/>
            <person name="Graves T."/>
            <person name="Grigoriev I.V."/>
            <person name="Grimwood J."/>
            <person name="Kawashima T."/>
            <person name="Lindquist E."/>
            <person name="Lucas S.M."/>
            <person name="Mead P.E."/>
            <person name="Mitros T."/>
            <person name="Ogino H."/>
            <person name="Ohta Y."/>
            <person name="Poliakov A.V."/>
            <person name="Pollet N."/>
            <person name="Robert J."/>
            <person name="Salamov A."/>
            <person name="Sater A.K."/>
            <person name="Schmutz J."/>
            <person name="Terry A."/>
            <person name="Vize P.D."/>
            <person name="Warren W.C."/>
            <person name="Wells D."/>
            <person name="Wills A."/>
            <person name="Wilson R.K."/>
            <person name="Zimmerman L.B."/>
            <person name="Zorn A.M."/>
            <person name="Grainger R."/>
            <person name="Grammer T."/>
            <person name="Khokha M.K."/>
            <person name="Richardson P.M."/>
            <person name="Rokhsar D.S."/>
        </authorList>
    </citation>
    <scope>NUCLEOTIDE SEQUENCE [LARGE SCALE GENOMIC DNA]</scope>
    <source>
        <strain evidence="15">Nigerian</strain>
    </source>
</reference>
<dbReference type="RefSeq" id="XP_002943654.1">
    <property type="nucleotide sequence ID" value="XM_002943608.1"/>
</dbReference>
<evidence type="ECO:0000313" key="16">
    <source>
        <dbReference type="Proteomes" id="UP000008143"/>
    </source>
</evidence>
<feature type="transmembrane region" description="Helical" evidence="13">
    <location>
        <begin position="269"/>
        <end position="289"/>
    </location>
</feature>
<evidence type="ECO:0000313" key="18">
    <source>
        <dbReference type="Xenbase" id="XB-GENE-29083623"/>
    </source>
</evidence>
<evidence type="ECO:0000256" key="12">
    <source>
        <dbReference type="ARBA" id="ARBA00023224"/>
    </source>
</evidence>
<dbReference type="OrthoDB" id="5967130at2759"/>
<dbReference type="CTD" id="100497299"/>
<evidence type="ECO:0000256" key="10">
    <source>
        <dbReference type="ARBA" id="ARBA00023170"/>
    </source>
</evidence>
<reference evidence="15" key="1">
    <citation type="submission" date="2009-11" db="EMBL/GenBank/DDBJ databases">
        <authorList>
            <consortium name="US DOE Joint Genome Institute (JGI-PGF)"/>
            <person name="Ottilar R."/>
            <person name="Schmutz J."/>
            <person name="Salamov A."/>
            <person name="Cheng J.F."/>
            <person name="Lucas S."/>
            <person name="Pitluck S."/>
            <person name="Gundlach H."/>
            <person name="Guo Y."/>
            <person name="Haberer G."/>
            <person name="Nasrallah J."/>
            <person name="Mayer K.F.X."/>
            <person name="van de Peer Y."/>
            <person name="Weigel D."/>
            <person name="Grigoriev I.V."/>
        </authorList>
    </citation>
    <scope>NUCLEOTIDE SEQUENCE</scope>
    <source>
        <strain evidence="15">Nigerian</strain>
    </source>
</reference>
<dbReference type="EMBL" id="KV460380">
    <property type="protein sequence ID" value="OCA19378.1"/>
    <property type="molecule type" value="Genomic_DNA"/>
</dbReference>
<dbReference type="GO" id="GO:0004984">
    <property type="term" value="F:olfactory receptor activity"/>
    <property type="evidence" value="ECO:0000318"/>
    <property type="project" value="GO_Central"/>
</dbReference>
<keyword evidence="3" id="KW-0716">Sensory transduction</keyword>
<evidence type="ECO:0000256" key="2">
    <source>
        <dbReference type="ARBA" id="ARBA00022475"/>
    </source>
</evidence>